<dbReference type="PROSITE" id="PS01305">
    <property type="entry name" value="MOAA_NIFB_PQQE"/>
    <property type="match status" value="1"/>
</dbReference>
<dbReference type="InterPro" id="IPR006638">
    <property type="entry name" value="Elp3/MiaA/NifB-like_rSAM"/>
</dbReference>
<dbReference type="GO" id="GO:0032324">
    <property type="term" value="P:molybdopterin cofactor biosynthetic process"/>
    <property type="evidence" value="ECO:0007669"/>
    <property type="project" value="UniProtKB-ARBA"/>
</dbReference>
<comment type="cofactor">
    <cofactor evidence="1">
        <name>[4Fe-4S] cluster</name>
        <dbReference type="ChEBI" id="CHEBI:49883"/>
    </cofactor>
</comment>
<comment type="function">
    <text evidence="2">Involved in the biosynthesis of the iron-molybdenum cofactor (FeMo-co or M-cluster) found in the dinitrogenase enzyme of the nitrogenase complex in nitrogen-fixing microorganisms. NifB catalyzes the crucial step of radical SAM-dependent carbide insertion that occurs concomitant with the insertion of a 9th sulfur and the rearrangement/coupling of two [4Fe-4S] clusters into a [8Fe-9S-C] cluster, the precursor to the M-cluster.</text>
</comment>
<accession>W6NHL9</accession>
<dbReference type="AlphaFoldDB" id="W6NHL9"/>
<dbReference type="SFLD" id="SFLDG01067">
    <property type="entry name" value="SPASM/twitch_domain_containing"/>
    <property type="match status" value="1"/>
</dbReference>
<protein>
    <recommendedName>
        <fullName evidence="3">FeMo cofactor biosynthesis protein NifB</fullName>
    </recommendedName>
    <alternativeName>
        <fullName evidence="11">Nitrogenase cofactor maturase NifB</fullName>
    </alternativeName>
    <alternativeName>
        <fullName evidence="10">Radical SAM assemblase NifB</fullName>
    </alternativeName>
</protein>
<proteinExistence type="inferred from homology"/>
<evidence type="ECO:0000256" key="8">
    <source>
        <dbReference type="ARBA" id="ARBA00023014"/>
    </source>
</evidence>
<sequence>MSNKKLVNVDNNPCKMCMPMGGVMAFKGIENNMVILHGSQGCSTYIRRHMATHYNEPVDIASSALTEQGTVYGGSKNLKKGLRNMIKMYNPTSIGVLTTCLAETIGEDTKRIIEEFYEEEKDNKDIKNIKIITAPTPGYGATQAEGYYVVLRKIVEQICEKSENTGKLNIICGNLNPGDVRNIKSILDDFKIGYTLLPDVSNTLDSAHNEKYRRIPKGGTKLEDIKKMSGAVATIEMGVTISDENSPGVYLRDEFGVPLYKCPIPIGLRNTNQFMSLISKTMGFSIPYDYLVRRGRYLDAMIDNHKYTGEARIILYGEPELVYATARLCLENGILIKMIGMGSKNPDLREKLKDELKSQKEDSIVLDDTDFGTMENYARKLKINLLIGNSDGRRMAKKLGIKMVRIGFPIHDRVGGQRQILTGYNGASFLIDSVANAMLDITQSTYREKAYKDYYIPIMEMRKGDKMEIKKDIKIEDVEKNHILKSNADKTCTHPCFGDNAHKFARMHIPVAPKCNISCNYCSRKYDCANESRPGVTSKVLTPEQALEKFKFVKSKIKNLTVVGIAGPGDALANFDEVKKSLELIRKESPETTFCLSTNGLMLPFYANQLIELGVSHVTVTMNAIDKKIGAKIYREVNYLGHKYTGEEGAEILLNNQLNGIRYLCSKGIICKVNMVMLKGINDKHIKSVVKKVKECGAYITNIMQMIPVQGSKFEDLPLISNVELNSMRKECEIDMKQMYHCKQCRADAIGTLGEDRSINFRNIGCGHCGVMAINKKDKNEPEKEIIKGKKYKFAISTKSGVNIDQHFGHANEFYIYSYEEGTIRLLEKRNVDKYCTGIVECDEHEDKISKTIKAIGDCNAVIVLRAGIEPTEKLKANGIKVIEMYDSINKGINRAAKILEETELLQEKINIK</sequence>
<dbReference type="Proteomes" id="UP000019482">
    <property type="component" value="Unassembled WGS sequence"/>
</dbReference>
<dbReference type="InterPro" id="IPR000385">
    <property type="entry name" value="MoaA_NifB_PqqE_Fe-S-bd_CS"/>
</dbReference>
<dbReference type="InterPro" id="IPR003731">
    <property type="entry name" value="Di-Nase_FeMo-co_biosynth"/>
</dbReference>
<keyword evidence="15" id="KW-1185">Reference proteome</keyword>
<dbReference type="GO" id="GO:0051539">
    <property type="term" value="F:4 iron, 4 sulfur cluster binding"/>
    <property type="evidence" value="ECO:0007669"/>
    <property type="project" value="UniProtKB-KW"/>
</dbReference>
<dbReference type="InterPro" id="IPR013785">
    <property type="entry name" value="Aldolase_TIM"/>
</dbReference>
<dbReference type="Gene3D" id="1.20.89.10">
    <property type="entry name" value="Nitrogenase Molybdenum-iron Protein, subunit B, domain 4"/>
    <property type="match status" value="1"/>
</dbReference>
<dbReference type="SFLD" id="SFLDG01068">
    <property type="entry name" value="FeMo_cofactor_biosynthesis_pro"/>
    <property type="match status" value="1"/>
</dbReference>
<dbReference type="CDD" id="cd01335">
    <property type="entry name" value="Radical_SAM"/>
    <property type="match status" value="1"/>
</dbReference>
<keyword evidence="6" id="KW-0479">Metal-binding</keyword>
<evidence type="ECO:0000256" key="9">
    <source>
        <dbReference type="ARBA" id="ARBA00023231"/>
    </source>
</evidence>
<name>W6NHL9_CLOTY</name>
<dbReference type="Pfam" id="PF02579">
    <property type="entry name" value="Nitro_FeMo-Co"/>
    <property type="match status" value="1"/>
</dbReference>
<dbReference type="SUPFAM" id="SSF53146">
    <property type="entry name" value="Nitrogenase accessory factor-like"/>
    <property type="match status" value="1"/>
</dbReference>
<evidence type="ECO:0000313" key="15">
    <source>
        <dbReference type="Proteomes" id="UP000019482"/>
    </source>
</evidence>
<dbReference type="SFLD" id="SFLDF00281">
    <property type="entry name" value="FeMo_cofactor_biosynthesis_pro"/>
    <property type="match status" value="1"/>
</dbReference>
<reference evidence="14 15" key="1">
    <citation type="journal article" date="2015" name="Genome Announc.">
        <title>Draft Genome Sequence of Clostridium tyrobutyricum Strain DIVETGP, Isolated from Cow's Milk for Grana Padano Production.</title>
        <authorList>
            <person name="Soggiu A."/>
            <person name="Piras C."/>
            <person name="Gaiarsa S."/>
            <person name="Sassera D."/>
            <person name="Roncada P."/>
            <person name="Bendixen E."/>
            <person name="Brasca M."/>
            <person name="Bonizzi L."/>
        </authorList>
    </citation>
    <scope>NUCLEOTIDE SEQUENCE [LARGE SCALE GENOMIC DNA]</scope>
    <source>
        <strain evidence="14 15">DIVETGP</strain>
    </source>
</reference>
<evidence type="ECO:0000256" key="2">
    <source>
        <dbReference type="ARBA" id="ARBA00003522"/>
    </source>
</evidence>
<evidence type="ECO:0000256" key="4">
    <source>
        <dbReference type="ARBA" id="ARBA00022485"/>
    </source>
</evidence>
<dbReference type="SFLD" id="SFLDS00029">
    <property type="entry name" value="Radical_SAM"/>
    <property type="match status" value="1"/>
</dbReference>
<dbReference type="InterPro" id="IPR050152">
    <property type="entry name" value="ChlB/BchB/BchZ"/>
</dbReference>
<evidence type="ECO:0000256" key="7">
    <source>
        <dbReference type="ARBA" id="ARBA00023004"/>
    </source>
</evidence>
<gene>
    <name evidence="14" type="ORF">CTDIVETGP_1637</name>
</gene>
<dbReference type="Gene3D" id="3.20.20.70">
    <property type="entry name" value="Aldolase class I"/>
    <property type="match status" value="1"/>
</dbReference>
<dbReference type="SUPFAM" id="SSF53807">
    <property type="entry name" value="Helical backbone' metal receptor"/>
    <property type="match status" value="1"/>
</dbReference>
<dbReference type="PANTHER" id="PTHR33712">
    <property type="entry name" value="LIGHT-INDEPENDENT PROTOCHLOROPHYLLIDE REDUCTASE SUBUNIT B"/>
    <property type="match status" value="1"/>
</dbReference>
<dbReference type="InterPro" id="IPR007197">
    <property type="entry name" value="rSAM"/>
</dbReference>
<dbReference type="RefSeq" id="WP_017895972.1">
    <property type="nucleotide sequence ID" value="NZ_CBXI010000026.1"/>
</dbReference>
<dbReference type="SMART" id="SM00729">
    <property type="entry name" value="Elp3"/>
    <property type="match status" value="1"/>
</dbReference>
<keyword evidence="7" id="KW-0408">Iron</keyword>
<dbReference type="GO" id="GO:0016163">
    <property type="term" value="F:nitrogenase activity"/>
    <property type="evidence" value="ECO:0007669"/>
    <property type="project" value="InterPro"/>
</dbReference>
<dbReference type="InterPro" id="IPR000318">
    <property type="entry name" value="Nase_comp1_CS"/>
</dbReference>
<dbReference type="Pfam" id="PF00148">
    <property type="entry name" value="Oxidored_nitro"/>
    <property type="match status" value="1"/>
</dbReference>
<dbReference type="GeneID" id="29418961"/>
<evidence type="ECO:0000313" key="14">
    <source>
        <dbReference type="EMBL" id="CDL91567.1"/>
    </source>
</evidence>
<dbReference type="GO" id="GO:0046872">
    <property type="term" value="F:metal ion binding"/>
    <property type="evidence" value="ECO:0007669"/>
    <property type="project" value="UniProtKB-KW"/>
</dbReference>
<dbReference type="Gene3D" id="3.30.420.130">
    <property type="entry name" value="Dinitrogenase iron-molybdenum cofactor biosynthesis domain"/>
    <property type="match status" value="1"/>
</dbReference>
<evidence type="ECO:0000256" key="1">
    <source>
        <dbReference type="ARBA" id="ARBA00001966"/>
    </source>
</evidence>
<dbReference type="CDD" id="cd00852">
    <property type="entry name" value="NifB"/>
    <property type="match status" value="1"/>
</dbReference>
<dbReference type="OrthoDB" id="9800746at2"/>
<dbReference type="Gene3D" id="3.40.50.1980">
    <property type="entry name" value="Nitrogenase molybdenum iron protein domain"/>
    <property type="match status" value="3"/>
</dbReference>
<organism evidence="14 15">
    <name type="scientific">Clostridium tyrobutyricum DIVETGP</name>
    <dbReference type="NCBI Taxonomy" id="1408889"/>
    <lineage>
        <taxon>Bacteria</taxon>
        <taxon>Bacillati</taxon>
        <taxon>Bacillota</taxon>
        <taxon>Clostridia</taxon>
        <taxon>Eubacteriales</taxon>
        <taxon>Clostridiaceae</taxon>
        <taxon>Clostridium</taxon>
    </lineage>
</organism>
<evidence type="ECO:0000256" key="6">
    <source>
        <dbReference type="ARBA" id="ARBA00022723"/>
    </source>
</evidence>
<dbReference type="InterPro" id="IPR000510">
    <property type="entry name" value="Nase/OxRdtase_comp1"/>
</dbReference>
<dbReference type="InterPro" id="IPR036105">
    <property type="entry name" value="DiNase_FeMo-co_biosyn_sf"/>
</dbReference>
<dbReference type="EMBL" id="CBXI010000026">
    <property type="protein sequence ID" value="CDL91567.1"/>
    <property type="molecule type" value="Genomic_DNA"/>
</dbReference>
<comment type="similarity">
    <text evidence="12">Belongs to the NifD/NifK/NifE/NifN family.</text>
</comment>
<keyword evidence="9 12" id="KW-0535">Nitrogen fixation</keyword>
<keyword evidence="8" id="KW-0411">Iron-sulfur</keyword>
<evidence type="ECO:0000256" key="10">
    <source>
        <dbReference type="ARBA" id="ARBA00030926"/>
    </source>
</evidence>
<evidence type="ECO:0000256" key="3">
    <source>
        <dbReference type="ARBA" id="ARBA00021702"/>
    </source>
</evidence>
<dbReference type="InterPro" id="IPR058240">
    <property type="entry name" value="rSAM_sf"/>
</dbReference>
<dbReference type="InterPro" id="IPR005980">
    <property type="entry name" value="Nase_CF_NifB"/>
</dbReference>
<keyword evidence="5" id="KW-0949">S-adenosyl-L-methionine</keyword>
<keyword evidence="4" id="KW-0004">4Fe-4S</keyword>
<dbReference type="UniPathway" id="UPA00782"/>
<evidence type="ECO:0000259" key="13">
    <source>
        <dbReference type="PROSITE" id="PS51918"/>
    </source>
</evidence>
<dbReference type="InterPro" id="IPR034165">
    <property type="entry name" value="NifB_C"/>
</dbReference>
<dbReference type="PROSITE" id="PS00699">
    <property type="entry name" value="NITROGENASE_1_1"/>
    <property type="match status" value="1"/>
</dbReference>
<dbReference type="PROSITE" id="PS51918">
    <property type="entry name" value="RADICAL_SAM"/>
    <property type="match status" value="1"/>
</dbReference>
<evidence type="ECO:0000256" key="11">
    <source>
        <dbReference type="ARBA" id="ARBA00032102"/>
    </source>
</evidence>
<dbReference type="PANTHER" id="PTHR33712:SF7">
    <property type="entry name" value="LIGHT-INDEPENDENT PROTOCHLOROPHYLLIDE REDUCTASE SUBUNIT B"/>
    <property type="match status" value="1"/>
</dbReference>
<dbReference type="Pfam" id="PF04055">
    <property type="entry name" value="Radical_SAM"/>
    <property type="match status" value="1"/>
</dbReference>
<feature type="domain" description="Radical SAM core" evidence="13">
    <location>
        <begin position="497"/>
        <end position="743"/>
    </location>
</feature>
<evidence type="ECO:0000256" key="5">
    <source>
        <dbReference type="ARBA" id="ARBA00022691"/>
    </source>
</evidence>
<dbReference type="NCBIfam" id="TIGR01290">
    <property type="entry name" value="nifB"/>
    <property type="match status" value="1"/>
</dbReference>
<evidence type="ECO:0000256" key="12">
    <source>
        <dbReference type="RuleBase" id="RU004021"/>
    </source>
</evidence>
<comment type="caution">
    <text evidence="14">The sequence shown here is derived from an EMBL/GenBank/DDBJ whole genome shotgun (WGS) entry which is preliminary data.</text>
</comment>
<dbReference type="SUPFAM" id="SSF102114">
    <property type="entry name" value="Radical SAM enzymes"/>
    <property type="match status" value="1"/>
</dbReference>